<evidence type="ECO:0000313" key="2">
    <source>
        <dbReference type="Proteomes" id="UP000638560"/>
    </source>
</evidence>
<keyword evidence="2" id="KW-1185">Reference proteome</keyword>
<dbReference type="EMBL" id="JADPUN010000422">
    <property type="protein sequence ID" value="MBF9135272.1"/>
    <property type="molecule type" value="Genomic_DNA"/>
</dbReference>
<organism evidence="1 2">
    <name type="scientific">Plantactinospora alkalitolerans</name>
    <dbReference type="NCBI Taxonomy" id="2789879"/>
    <lineage>
        <taxon>Bacteria</taxon>
        <taxon>Bacillati</taxon>
        <taxon>Actinomycetota</taxon>
        <taxon>Actinomycetes</taxon>
        <taxon>Micromonosporales</taxon>
        <taxon>Micromonosporaceae</taxon>
        <taxon>Plantactinospora</taxon>
    </lineage>
</organism>
<reference evidence="1 2" key="1">
    <citation type="submission" date="2020-11" db="EMBL/GenBank/DDBJ databases">
        <title>A novel isolate from a Black sea contaminated sediment with potential to produce alkanes: Plantactinospora alkalitolerans sp. nov.</title>
        <authorList>
            <person name="Carro L."/>
            <person name="Veyisoglu A."/>
            <person name="Guven K."/>
            <person name="Schumann P."/>
            <person name="Klenk H.-P."/>
            <person name="Sahin N."/>
        </authorList>
    </citation>
    <scope>NUCLEOTIDE SEQUENCE [LARGE SCALE GENOMIC DNA]</scope>
    <source>
        <strain evidence="1 2">S1510</strain>
    </source>
</reference>
<proteinExistence type="predicted"/>
<accession>A0ABS0H9W1</accession>
<sequence length="68" mass="7254">MPKPRVITKCVANAYTGPDERIVEVSSNTGNGQGCLINITNMPDGSLTVDVYGISQGTEVRVSAERRS</sequence>
<name>A0ABS0H9W1_9ACTN</name>
<comment type="caution">
    <text evidence="1">The sequence shown here is derived from an EMBL/GenBank/DDBJ whole genome shotgun (WGS) entry which is preliminary data.</text>
</comment>
<protein>
    <submittedName>
        <fullName evidence="1">Uncharacterized protein</fullName>
    </submittedName>
</protein>
<dbReference type="Proteomes" id="UP000638560">
    <property type="component" value="Unassembled WGS sequence"/>
</dbReference>
<evidence type="ECO:0000313" key="1">
    <source>
        <dbReference type="EMBL" id="MBF9135272.1"/>
    </source>
</evidence>
<gene>
    <name evidence="1" type="ORF">I0C86_41210</name>
</gene>
<dbReference type="RefSeq" id="WP_196206728.1">
    <property type="nucleotide sequence ID" value="NZ_JADPUN010000422.1"/>
</dbReference>